<dbReference type="Proteomes" id="UP000274429">
    <property type="component" value="Unassembled WGS sequence"/>
</dbReference>
<dbReference type="GO" id="GO:0018064">
    <property type="term" value="F:protein-L-histidine N-tele-methyltransferase activity"/>
    <property type="evidence" value="ECO:0007669"/>
    <property type="project" value="UniProtKB-EC"/>
</dbReference>
<keyword evidence="3 7" id="KW-0489">Methyltransferase</keyword>
<proteinExistence type="inferred from homology"/>
<comment type="subcellular location">
    <subcellularLocation>
        <location evidence="1">Cytoplasm</location>
    </subcellularLocation>
</comment>
<dbReference type="InterPro" id="IPR007681">
    <property type="entry name" value="Mog1"/>
</dbReference>
<dbReference type="Gene3D" id="3.90.1420.10">
    <property type="entry name" value="Rubisco LSMT, substrate-binding domain"/>
    <property type="match status" value="1"/>
</dbReference>
<dbReference type="SUPFAM" id="SSF82199">
    <property type="entry name" value="SET domain"/>
    <property type="match status" value="1"/>
</dbReference>
<keyword evidence="5 7" id="KW-0949">S-adenosyl-L-methionine</keyword>
<reference evidence="11" key="1">
    <citation type="submission" date="2017-02" db="UniProtKB">
        <authorList>
            <consortium name="WormBaseParasite"/>
        </authorList>
    </citation>
    <scope>IDENTIFICATION</scope>
</reference>
<feature type="domain" description="SET" evidence="8">
    <location>
        <begin position="75"/>
        <end position="259"/>
    </location>
</feature>
<dbReference type="GO" id="GO:0003779">
    <property type="term" value="F:actin binding"/>
    <property type="evidence" value="ECO:0007669"/>
    <property type="project" value="UniProtKB-KW"/>
</dbReference>
<evidence type="ECO:0000256" key="4">
    <source>
        <dbReference type="ARBA" id="ARBA00022679"/>
    </source>
</evidence>
<gene>
    <name evidence="9" type="ORF">TTAC_LOCUS8360</name>
</gene>
<dbReference type="InterPro" id="IPR046341">
    <property type="entry name" value="SET_dom_sf"/>
</dbReference>
<keyword evidence="10" id="KW-1185">Reference proteome</keyword>
<dbReference type="SUPFAM" id="SSF55724">
    <property type="entry name" value="Mog1p/PsbP-like"/>
    <property type="match status" value="1"/>
</dbReference>
<dbReference type="InterPro" id="IPR036464">
    <property type="entry name" value="Rubisco_LSMT_subst-bd_sf"/>
</dbReference>
<evidence type="ECO:0000256" key="5">
    <source>
        <dbReference type="ARBA" id="ARBA00022691"/>
    </source>
</evidence>
<keyword evidence="4 7" id="KW-0808">Transferase</keyword>
<keyword evidence="6" id="KW-0009">Actin-binding</keyword>
<evidence type="ECO:0000256" key="7">
    <source>
        <dbReference type="PROSITE-ProRule" id="PRU00898"/>
    </source>
</evidence>
<evidence type="ECO:0000256" key="1">
    <source>
        <dbReference type="ARBA" id="ARBA00004496"/>
    </source>
</evidence>
<dbReference type="PROSITE" id="PS51565">
    <property type="entry name" value="SAM_MT85_SETD3"/>
    <property type="match status" value="1"/>
</dbReference>
<evidence type="ECO:0000256" key="2">
    <source>
        <dbReference type="ARBA" id="ARBA00022490"/>
    </source>
</evidence>
<dbReference type="AlphaFoldDB" id="A0A0R3X4M8"/>
<dbReference type="GO" id="GO:0016279">
    <property type="term" value="F:protein-lysine N-methyltransferase activity"/>
    <property type="evidence" value="ECO:0007669"/>
    <property type="project" value="TreeGrafter"/>
</dbReference>
<evidence type="ECO:0000259" key="8">
    <source>
        <dbReference type="PROSITE" id="PS50280"/>
    </source>
</evidence>
<dbReference type="WBParaSite" id="TTAC_0000837501-mRNA-1">
    <property type="protein sequence ID" value="TTAC_0000837501-mRNA-1"/>
    <property type="gene ID" value="TTAC_0000837501"/>
</dbReference>
<dbReference type="EMBL" id="UYWX01020490">
    <property type="protein sequence ID" value="VDM32897.1"/>
    <property type="molecule type" value="Genomic_DNA"/>
</dbReference>
<dbReference type="InterPro" id="IPR016123">
    <property type="entry name" value="Mog1/PsbP_a/b/a-sand"/>
</dbReference>
<dbReference type="PROSITE" id="PS50280">
    <property type="entry name" value="SET"/>
    <property type="match status" value="1"/>
</dbReference>
<dbReference type="InterPro" id="IPR001214">
    <property type="entry name" value="SET_dom"/>
</dbReference>
<dbReference type="Pfam" id="PF09273">
    <property type="entry name" value="Rubis-subs-bind"/>
    <property type="match status" value="1"/>
</dbReference>
<keyword evidence="2" id="KW-0963">Cytoplasm</keyword>
<dbReference type="Gene3D" id="3.90.1410.10">
    <property type="entry name" value="set domain protein methyltransferase, domain 1"/>
    <property type="match status" value="2"/>
</dbReference>
<dbReference type="InterPro" id="IPR025785">
    <property type="entry name" value="SETD3"/>
</dbReference>
<dbReference type="GO" id="GO:0005737">
    <property type="term" value="C:cytoplasm"/>
    <property type="evidence" value="ECO:0007669"/>
    <property type="project" value="UniProtKB-SubCell"/>
</dbReference>
<dbReference type="PANTHER" id="PTHR13271:SF47">
    <property type="entry name" value="ACTIN-HISTIDINE N-METHYLTRANSFERASE"/>
    <property type="match status" value="1"/>
</dbReference>
<dbReference type="GO" id="GO:0032259">
    <property type="term" value="P:methylation"/>
    <property type="evidence" value="ECO:0007669"/>
    <property type="project" value="UniProtKB-KW"/>
</dbReference>
<dbReference type="InterPro" id="IPR015353">
    <property type="entry name" value="Rubisco_LSMT_subst-bd"/>
</dbReference>
<evidence type="ECO:0000256" key="6">
    <source>
        <dbReference type="ARBA" id="ARBA00023203"/>
    </source>
</evidence>
<organism evidence="11">
    <name type="scientific">Hydatigena taeniaeformis</name>
    <name type="common">Feline tapeworm</name>
    <name type="synonym">Taenia taeniaeformis</name>
    <dbReference type="NCBI Taxonomy" id="6205"/>
    <lineage>
        <taxon>Eukaryota</taxon>
        <taxon>Metazoa</taxon>
        <taxon>Spiralia</taxon>
        <taxon>Lophotrochozoa</taxon>
        <taxon>Platyhelminthes</taxon>
        <taxon>Cestoda</taxon>
        <taxon>Eucestoda</taxon>
        <taxon>Cyclophyllidea</taxon>
        <taxon>Taeniidae</taxon>
        <taxon>Hydatigera</taxon>
    </lineage>
</organism>
<reference evidence="9 10" key="2">
    <citation type="submission" date="2018-11" db="EMBL/GenBank/DDBJ databases">
        <authorList>
            <consortium name="Pathogen Informatics"/>
        </authorList>
    </citation>
    <scope>NUCLEOTIDE SEQUENCE [LARGE SCALE GENOMIC DNA]</scope>
</reference>
<dbReference type="Pfam" id="PF00856">
    <property type="entry name" value="SET"/>
    <property type="match status" value="1"/>
</dbReference>
<comment type="catalytic activity">
    <reaction evidence="7">
        <text>L-histidyl-[protein] + S-adenosyl-L-methionine = N(tele)-methyl-L-histidyl-[protein] + S-adenosyl-L-homocysteine + H(+)</text>
        <dbReference type="Rhea" id="RHEA:19369"/>
        <dbReference type="Rhea" id="RHEA-COMP:9745"/>
        <dbReference type="Rhea" id="RHEA-COMP:11600"/>
        <dbReference type="ChEBI" id="CHEBI:15378"/>
        <dbReference type="ChEBI" id="CHEBI:16367"/>
        <dbReference type="ChEBI" id="CHEBI:29979"/>
        <dbReference type="ChEBI" id="CHEBI:57856"/>
        <dbReference type="ChEBI" id="CHEBI:59789"/>
        <dbReference type="EC" id="2.1.1.85"/>
    </reaction>
</comment>
<comment type="similarity">
    <text evidence="7">Belongs to the class V-like SAM-binding methyltransferase superfamily. SETD3 actin-histidine methyltransferase family.</text>
</comment>
<sequence length="581" mass="65278">MGKKAKSRVKGAHLRVACLCSELLRLCDADPAVLGTMDCFRNLYEVTTKIRDLQKGDREARFEALRKRYKECFHSHLSICEYGETGFGVRADESIEKNKSLLHVPLKYALSVSNVSAPLLSLPNTYSTVAYFSDTDFAILDGFPAADAALKTYRNICRQYAYFYLLFERAKPVDSLPAYMKPFCFEDYQWAISTVMSRNNALPIKGDGGERVLCLIPLWDMVNHKQCQITTEYDPTSERIVFYAMESYQQGDEIFMDYGKRTSTEFLLYNGFVPETNPFHNVPINLGLSKFDKLMQLRAKVLGELGLRSEICPVVSSQDGAFPSSQLAAFARVFVMKEAELQVALDEMTSESPDPHVSARLVSGTFLHTRVDEEAKKFIEGRIKLLIRNYEFRLEKSLQTELPAARNGLTQRPLFGGALQILLPSPVQDVSTFRQVPDNQEVFVNPSNNQSITIDILEAVSPSALPEAVNVHFQEIVNCNSASDSVVDSIEVQHISNGPPAVLLRGKQKVSKFNRLQSDLVGIAIMLYRFTDYSADVLVCFNDPIVCQDQSEVPPSGRWSDEQVNTCLHSLELLDPNIFVS</sequence>
<dbReference type="STRING" id="6205.A0A0R3X4M8"/>
<dbReference type="PANTHER" id="PTHR13271">
    <property type="entry name" value="UNCHARACTERIZED PUTATIVE METHYLTRANSFERASE"/>
    <property type="match status" value="1"/>
</dbReference>
<dbReference type="OrthoDB" id="441812at2759"/>
<protein>
    <recommendedName>
        <fullName evidence="7">protein-histidine N-methyltransferase</fullName>
        <ecNumber evidence="7">2.1.1.85</ecNumber>
    </recommendedName>
</protein>
<evidence type="ECO:0000256" key="3">
    <source>
        <dbReference type="ARBA" id="ARBA00022603"/>
    </source>
</evidence>
<dbReference type="EC" id="2.1.1.85" evidence="7"/>
<evidence type="ECO:0000313" key="10">
    <source>
        <dbReference type="Proteomes" id="UP000274429"/>
    </source>
</evidence>
<dbReference type="Pfam" id="PF04603">
    <property type="entry name" value="Mog1"/>
    <property type="match status" value="1"/>
</dbReference>
<evidence type="ECO:0000313" key="9">
    <source>
        <dbReference type="EMBL" id="VDM32897.1"/>
    </source>
</evidence>
<name>A0A0R3X4M8_HYDTA</name>
<dbReference type="Gene3D" id="3.40.1000.10">
    <property type="entry name" value="Mog1/PsbP, alpha/beta/alpha sandwich"/>
    <property type="match status" value="1"/>
</dbReference>
<accession>A0A0R3X4M8</accession>
<evidence type="ECO:0000313" key="11">
    <source>
        <dbReference type="WBParaSite" id="TTAC_0000837501-mRNA-1"/>
    </source>
</evidence>
<dbReference type="InterPro" id="IPR050600">
    <property type="entry name" value="SETD3_SETD6_MTase"/>
</dbReference>